<organism evidence="10 11">
    <name type="scientific">Holospora elegans E1</name>
    <dbReference type="NCBI Taxonomy" id="1427503"/>
    <lineage>
        <taxon>Bacteria</taxon>
        <taxon>Pseudomonadati</taxon>
        <taxon>Pseudomonadota</taxon>
        <taxon>Alphaproteobacteria</taxon>
        <taxon>Holosporales</taxon>
        <taxon>Holosporaceae</taxon>
        <taxon>Holospora</taxon>
    </lineage>
</organism>
<keyword evidence="2" id="KW-0479">Metal-binding</keyword>
<keyword evidence="7" id="KW-0175">Coiled coil</keyword>
<dbReference type="Proteomes" id="UP000024842">
    <property type="component" value="Unassembled WGS sequence"/>
</dbReference>
<evidence type="ECO:0000313" key="11">
    <source>
        <dbReference type="Proteomes" id="UP000024842"/>
    </source>
</evidence>
<evidence type="ECO:0000259" key="8">
    <source>
        <dbReference type="PROSITE" id="PS51710"/>
    </source>
</evidence>
<dbReference type="InterPro" id="IPR031167">
    <property type="entry name" value="G_OBG"/>
</dbReference>
<proteinExistence type="inferred from homology"/>
<accession>A0A023DZC8</accession>
<dbReference type="FunFam" id="1.10.150.300:FF:000001">
    <property type="entry name" value="Ribosome-binding ATPase YchF"/>
    <property type="match status" value="1"/>
</dbReference>
<evidence type="ECO:0000256" key="2">
    <source>
        <dbReference type="ARBA" id="ARBA00022723"/>
    </source>
</evidence>
<dbReference type="FunFam" id="3.10.20.30:FF:000001">
    <property type="entry name" value="Ribosome-binding ATPase YchF"/>
    <property type="match status" value="1"/>
</dbReference>
<dbReference type="SUPFAM" id="SSF81271">
    <property type="entry name" value="TGS-like"/>
    <property type="match status" value="1"/>
</dbReference>
<dbReference type="GO" id="GO:0016887">
    <property type="term" value="F:ATP hydrolysis activity"/>
    <property type="evidence" value="ECO:0007669"/>
    <property type="project" value="UniProtKB-UniRule"/>
</dbReference>
<keyword evidence="11" id="KW-1185">Reference proteome</keyword>
<dbReference type="PANTHER" id="PTHR23305">
    <property type="entry name" value="OBG GTPASE FAMILY"/>
    <property type="match status" value="1"/>
</dbReference>
<feature type="binding site" evidence="6">
    <location>
        <begin position="11"/>
        <end position="16"/>
    </location>
    <ligand>
        <name>ATP</name>
        <dbReference type="ChEBI" id="CHEBI:30616"/>
    </ligand>
</feature>
<dbReference type="PIRSF" id="PIRSF006641">
    <property type="entry name" value="CHP00092"/>
    <property type="match status" value="1"/>
</dbReference>
<evidence type="ECO:0000256" key="6">
    <source>
        <dbReference type="HAMAP-Rule" id="MF_00944"/>
    </source>
</evidence>
<dbReference type="InterPro" id="IPR004396">
    <property type="entry name" value="ATPase_YchF/OLA1"/>
</dbReference>
<dbReference type="Pfam" id="PF06071">
    <property type="entry name" value="YchF-GTPase_C"/>
    <property type="match status" value="1"/>
</dbReference>
<comment type="caution">
    <text evidence="10">The sequence shown here is derived from an EMBL/GenBank/DDBJ whole genome shotgun (WGS) entry which is preliminary data.</text>
</comment>
<dbReference type="STRING" id="1427503.HE1_00605"/>
<evidence type="ECO:0000256" key="7">
    <source>
        <dbReference type="SAM" id="Coils"/>
    </source>
</evidence>
<dbReference type="PANTHER" id="PTHR23305:SF18">
    <property type="entry name" value="OBG-TYPE G DOMAIN-CONTAINING PROTEIN"/>
    <property type="match status" value="1"/>
</dbReference>
<dbReference type="PROSITE" id="PS51880">
    <property type="entry name" value="TGS"/>
    <property type="match status" value="1"/>
</dbReference>
<evidence type="ECO:0000256" key="3">
    <source>
        <dbReference type="ARBA" id="ARBA00022741"/>
    </source>
</evidence>
<evidence type="ECO:0000259" key="9">
    <source>
        <dbReference type="PROSITE" id="PS51880"/>
    </source>
</evidence>
<dbReference type="InterPro" id="IPR012675">
    <property type="entry name" value="Beta-grasp_dom_sf"/>
</dbReference>
<dbReference type="GO" id="GO:0005737">
    <property type="term" value="C:cytoplasm"/>
    <property type="evidence" value="ECO:0007669"/>
    <property type="project" value="TreeGrafter"/>
</dbReference>
<dbReference type="InterPro" id="IPR004095">
    <property type="entry name" value="TGS"/>
</dbReference>
<dbReference type="GO" id="GO:0005525">
    <property type="term" value="F:GTP binding"/>
    <property type="evidence" value="ECO:0007669"/>
    <property type="project" value="InterPro"/>
</dbReference>
<dbReference type="GO" id="GO:0043023">
    <property type="term" value="F:ribosomal large subunit binding"/>
    <property type="evidence" value="ECO:0007669"/>
    <property type="project" value="UniProtKB-UniRule"/>
</dbReference>
<dbReference type="PRINTS" id="PR00326">
    <property type="entry name" value="GTP1OBG"/>
</dbReference>
<dbReference type="CDD" id="cd04867">
    <property type="entry name" value="TGS_YchF_OLA1"/>
    <property type="match status" value="1"/>
</dbReference>
<dbReference type="EMBL" id="BAUP01000078">
    <property type="protein sequence ID" value="GAJ46277.1"/>
    <property type="molecule type" value="Genomic_DNA"/>
</dbReference>
<dbReference type="SUPFAM" id="SSF52540">
    <property type="entry name" value="P-loop containing nucleoside triphosphate hydrolases"/>
    <property type="match status" value="1"/>
</dbReference>
<name>A0A023DZC8_9PROT</name>
<comment type="function">
    <text evidence="6">ATPase that binds to both the 70S ribosome and the 50S ribosomal subunit in a nucleotide-independent manner.</text>
</comment>
<evidence type="ECO:0000256" key="1">
    <source>
        <dbReference type="ARBA" id="ARBA00001946"/>
    </source>
</evidence>
<dbReference type="InterPro" id="IPR041706">
    <property type="entry name" value="YchF_N"/>
</dbReference>
<evidence type="ECO:0000256" key="4">
    <source>
        <dbReference type="ARBA" id="ARBA00022840"/>
    </source>
</evidence>
<feature type="domain" description="OBG-type G" evidence="8">
    <location>
        <begin position="2"/>
        <end position="252"/>
    </location>
</feature>
<dbReference type="Gene3D" id="3.10.20.30">
    <property type="match status" value="1"/>
</dbReference>
<dbReference type="NCBIfam" id="TIGR00092">
    <property type="entry name" value="redox-regulated ATPase YchF"/>
    <property type="match status" value="1"/>
</dbReference>
<comment type="cofactor">
    <cofactor evidence="1">
        <name>Mg(2+)</name>
        <dbReference type="ChEBI" id="CHEBI:18420"/>
    </cofactor>
</comment>
<sequence length="359" mass="39815">MMQCGLVGLPNVGKSTLFNALTESALAQAENYPFCTIEPNVASVSVPDWRLGLLASIAQSKRTLPSQIQFVDIAGLVKGASKGDGLGNQFLAHIRQVDVVVQVVRAFSSENVTHVHGKVDPFFDIDVIEMELLLADLQSAERQLSKKQKTVDKKEDVKELLEYALSYLQSGVMLQNGSWTLQERSNLSRLGFLTAKPMIYLINISEQDLINGNFPYKDSILKRASGKPVVWMSSQVEFEIAQLSQEDRFVFLKDLNIKCSGLENVIQEVYSAMGLISFFTIGPKEARAWTVKKDAKAPEAAGCIHSDFEKGFIRAEVISWKDYIDYKGEAGAKNAGKIATQGKEYVVQDGDVMLFRFNV</sequence>
<dbReference type="Gene3D" id="1.10.150.300">
    <property type="entry name" value="TGS-like domain"/>
    <property type="match status" value="1"/>
</dbReference>
<dbReference type="InterPro" id="IPR023192">
    <property type="entry name" value="TGS-like_dom_sf"/>
</dbReference>
<evidence type="ECO:0000256" key="5">
    <source>
        <dbReference type="ARBA" id="ARBA00022842"/>
    </source>
</evidence>
<keyword evidence="4 6" id="KW-0067">ATP-binding</keyword>
<dbReference type="InterPro" id="IPR027417">
    <property type="entry name" value="P-loop_NTPase"/>
</dbReference>
<dbReference type="Pfam" id="PF01926">
    <property type="entry name" value="MMR_HSR1"/>
    <property type="match status" value="1"/>
</dbReference>
<dbReference type="AlphaFoldDB" id="A0A023DZC8"/>
<evidence type="ECO:0000313" key="10">
    <source>
        <dbReference type="EMBL" id="GAJ46277.1"/>
    </source>
</evidence>
<dbReference type="CDD" id="cd01900">
    <property type="entry name" value="YchF"/>
    <property type="match status" value="1"/>
</dbReference>
<gene>
    <name evidence="6" type="primary">ychF</name>
    <name evidence="10" type="ORF">HE1_00605</name>
</gene>
<comment type="similarity">
    <text evidence="6">Belongs to the TRAFAC class OBG-HflX-like GTPase superfamily. OBG GTPase family. YchF/OLA1 subfamily.</text>
</comment>
<protein>
    <recommendedName>
        <fullName evidence="6">Ribosome-binding ATPase YchF</fullName>
    </recommendedName>
</protein>
<dbReference type="GO" id="GO:0005524">
    <property type="term" value="F:ATP binding"/>
    <property type="evidence" value="ECO:0007669"/>
    <property type="project" value="UniProtKB-UniRule"/>
</dbReference>
<reference evidence="10 11" key="1">
    <citation type="journal article" date="2014" name="FEMS Microbiol. Lett.">
        <title>Draft genome sequences of three Holospora species (Holospora obtusa, Holospora undulata, and Holospora elegans), endonuclear symbiotic bacteria of the ciliate Paramecium caudatum.</title>
        <authorList>
            <person name="Dohra H."/>
            <person name="Tanaka K."/>
            <person name="Suzuki T."/>
            <person name="Fujishima M."/>
            <person name="Suzuki H."/>
        </authorList>
    </citation>
    <scope>NUCLEOTIDE SEQUENCE [LARGE SCALE GENOMIC DNA]</scope>
    <source>
        <strain evidence="10 11">E1</strain>
    </source>
</reference>
<feature type="domain" description="TGS" evidence="9">
    <location>
        <begin position="274"/>
        <end position="357"/>
    </location>
</feature>
<dbReference type="HAMAP" id="MF_00944">
    <property type="entry name" value="YchF_OLA1_ATPase"/>
    <property type="match status" value="1"/>
</dbReference>
<keyword evidence="5" id="KW-0460">Magnesium</keyword>
<dbReference type="InterPro" id="IPR012676">
    <property type="entry name" value="TGS-like"/>
</dbReference>
<keyword evidence="3 6" id="KW-0547">Nucleotide-binding</keyword>
<dbReference type="Gene3D" id="3.40.50.300">
    <property type="entry name" value="P-loop containing nucleotide triphosphate hydrolases"/>
    <property type="match status" value="1"/>
</dbReference>
<dbReference type="InterPro" id="IPR006073">
    <property type="entry name" value="GTP-bd"/>
</dbReference>
<feature type="coiled-coil region" evidence="7">
    <location>
        <begin position="130"/>
        <end position="157"/>
    </location>
</feature>
<dbReference type="GO" id="GO:0046872">
    <property type="term" value="F:metal ion binding"/>
    <property type="evidence" value="ECO:0007669"/>
    <property type="project" value="UniProtKB-KW"/>
</dbReference>
<dbReference type="InterPro" id="IPR013029">
    <property type="entry name" value="YchF_C"/>
</dbReference>
<dbReference type="PROSITE" id="PS51710">
    <property type="entry name" value="G_OBG"/>
    <property type="match status" value="1"/>
</dbReference>